<reference evidence="2 3" key="1">
    <citation type="submission" date="2013-07" db="EMBL/GenBank/DDBJ databases">
        <title>The Genome Sequence of Cryptococcus heveanensis BCC8398.</title>
        <authorList>
            <consortium name="The Broad Institute Genome Sequencing Platform"/>
            <person name="Cuomo C."/>
            <person name="Litvintseva A."/>
            <person name="Chen Y."/>
            <person name="Heitman J."/>
            <person name="Sun S."/>
            <person name="Springer D."/>
            <person name="Dromer F."/>
            <person name="Young S.K."/>
            <person name="Zeng Q."/>
            <person name="Gargeya S."/>
            <person name="Fitzgerald M."/>
            <person name="Abouelleil A."/>
            <person name="Alvarado L."/>
            <person name="Berlin A.M."/>
            <person name="Chapman S.B."/>
            <person name="Dewar J."/>
            <person name="Goldberg J."/>
            <person name="Griggs A."/>
            <person name="Gujja S."/>
            <person name="Hansen M."/>
            <person name="Howarth C."/>
            <person name="Imamovic A."/>
            <person name="Larimer J."/>
            <person name="McCowan C."/>
            <person name="Murphy C."/>
            <person name="Pearson M."/>
            <person name="Priest M."/>
            <person name="Roberts A."/>
            <person name="Saif S."/>
            <person name="Shea T."/>
            <person name="Sykes S."/>
            <person name="Wortman J."/>
            <person name="Nusbaum C."/>
            <person name="Birren B."/>
        </authorList>
    </citation>
    <scope>NUCLEOTIDE SEQUENCE [LARGE SCALE GENOMIC DNA]</scope>
    <source>
        <strain evidence="2 3">BCC8398</strain>
    </source>
</reference>
<feature type="region of interest" description="Disordered" evidence="1">
    <location>
        <begin position="553"/>
        <end position="695"/>
    </location>
</feature>
<evidence type="ECO:0000313" key="2">
    <source>
        <dbReference type="EMBL" id="OCF33877.1"/>
    </source>
</evidence>
<protein>
    <submittedName>
        <fullName evidence="2">Uncharacterized protein</fullName>
    </submittedName>
</protein>
<name>A0A1B9GSB0_9TREE</name>
<dbReference type="OrthoDB" id="2162449at2759"/>
<feature type="compositionally biased region" description="Polar residues" evidence="1">
    <location>
        <begin position="677"/>
        <end position="688"/>
    </location>
</feature>
<sequence length="695" mass="74317">MTPYAHSETPSPSPSMAALDMGLTPSLGHEPNFSPGNAFSPQSPALETPSMEMDRDDIEQLLEPMSVPVRGLASALGSQGDEPREGFTQAELEGYDARPLTSHDIRADPILASLAAKQSVSSLKTNAIGLQAGIANLSGGLGTPSNGELAKAGTPLASPFKARGVPCSTNLEGLGPRMNKSSVLRLGLDWDAEKAKSGKQVLQKQKMEGQEGSVEEKGTPGHKRVGLGITVPSLAAPSIAPKPTKASLLRATGEKGSGLWPEPLHSKSGETSTPREVREELALANREKERLERLARRKSLGINLASLNEPSVFVRQNKTSQLRAAGEVGGGLWPAPGTLDKATQTKEAEKKEREMAGLVNQEKERLVREERRKTLSVGIAALAEPNIVVKGNKTSKLRETGEKGTELWHEPKFSLATENEERDALKEREMIALANKAKERSAREHRRKTLSITAPIAALSQPTMSVRGNKTSELRATGEHGNGLWPDRAKVVRSADAAKIREEAARVRKEVERLERLERRKSFAPPVSLGKPSISAASLSRTISTSALKVTDADNLEKASKESDEGIEYLDDTAHGKEAVKSKTSVKSLGAPSITPRLNRTAMLRTAGKSSTSTAGSSSTPSLHRKAASMSTPLVSASASATSLPKQRAVTKTPVSSRPITPKRPVSVSGAFGPRPNKTSLLRAQTQAQKDKEKR</sequence>
<feature type="region of interest" description="Disordered" evidence="1">
    <location>
        <begin position="1"/>
        <end position="57"/>
    </location>
</feature>
<dbReference type="Proteomes" id="UP000092666">
    <property type="component" value="Unassembled WGS sequence"/>
</dbReference>
<organism evidence="2 3">
    <name type="scientific">Kwoniella heveanensis BCC8398</name>
    <dbReference type="NCBI Taxonomy" id="1296120"/>
    <lineage>
        <taxon>Eukaryota</taxon>
        <taxon>Fungi</taxon>
        <taxon>Dikarya</taxon>
        <taxon>Basidiomycota</taxon>
        <taxon>Agaricomycotina</taxon>
        <taxon>Tremellomycetes</taxon>
        <taxon>Tremellales</taxon>
        <taxon>Cryptococcaceae</taxon>
        <taxon>Kwoniella</taxon>
    </lineage>
</organism>
<feature type="compositionally biased region" description="Basic and acidic residues" evidence="1">
    <location>
        <begin position="264"/>
        <end position="277"/>
    </location>
</feature>
<feature type="compositionally biased region" description="Polar residues" evidence="1">
    <location>
        <begin position="34"/>
        <end position="45"/>
    </location>
</feature>
<reference evidence="3" key="2">
    <citation type="submission" date="2013-12" db="EMBL/GenBank/DDBJ databases">
        <title>Evolution of pathogenesis and genome organization in the Tremellales.</title>
        <authorList>
            <person name="Cuomo C."/>
            <person name="Litvintseva A."/>
            <person name="Heitman J."/>
            <person name="Chen Y."/>
            <person name="Sun S."/>
            <person name="Springer D."/>
            <person name="Dromer F."/>
            <person name="Young S."/>
            <person name="Zeng Q."/>
            <person name="Chapman S."/>
            <person name="Gujja S."/>
            <person name="Saif S."/>
            <person name="Birren B."/>
        </authorList>
    </citation>
    <scope>NUCLEOTIDE SEQUENCE [LARGE SCALE GENOMIC DNA]</scope>
    <source>
        <strain evidence="3">BCC8398</strain>
    </source>
</reference>
<feature type="compositionally biased region" description="Polar residues" evidence="1">
    <location>
        <begin position="629"/>
        <end position="645"/>
    </location>
</feature>
<accession>A0A1B9GSB0</accession>
<dbReference type="STRING" id="1296120.A0A1B9GSB0"/>
<feature type="region of interest" description="Disordered" evidence="1">
    <location>
        <begin position="70"/>
        <end position="89"/>
    </location>
</feature>
<dbReference type="AlphaFoldDB" id="A0A1B9GSB0"/>
<gene>
    <name evidence="2" type="ORF">I316_04589</name>
</gene>
<evidence type="ECO:0000256" key="1">
    <source>
        <dbReference type="SAM" id="MobiDB-lite"/>
    </source>
</evidence>
<feature type="region of interest" description="Disordered" evidence="1">
    <location>
        <begin position="197"/>
        <end position="225"/>
    </location>
</feature>
<feature type="compositionally biased region" description="Basic and acidic residues" evidence="1">
    <location>
        <begin position="572"/>
        <end position="581"/>
    </location>
</feature>
<feature type="region of interest" description="Disordered" evidence="1">
    <location>
        <begin position="252"/>
        <end position="277"/>
    </location>
</feature>
<feature type="compositionally biased region" description="Basic and acidic residues" evidence="1">
    <location>
        <begin position="205"/>
        <end position="219"/>
    </location>
</feature>
<evidence type="ECO:0000313" key="3">
    <source>
        <dbReference type="Proteomes" id="UP000092666"/>
    </source>
</evidence>
<keyword evidence="3" id="KW-1185">Reference proteome</keyword>
<feature type="compositionally biased region" description="Low complexity" evidence="1">
    <location>
        <begin position="606"/>
        <end position="622"/>
    </location>
</feature>
<proteinExistence type="predicted"/>
<dbReference type="EMBL" id="KI669503">
    <property type="protein sequence ID" value="OCF33877.1"/>
    <property type="molecule type" value="Genomic_DNA"/>
</dbReference>
<feature type="compositionally biased region" description="Basic and acidic residues" evidence="1">
    <location>
        <begin position="553"/>
        <end position="564"/>
    </location>
</feature>